<evidence type="ECO:0000313" key="2">
    <source>
        <dbReference type="Proteomes" id="UP000798662"/>
    </source>
</evidence>
<keyword evidence="2" id="KW-1185">Reference proteome</keyword>
<name>A0ACC3BJU0_PYRYE</name>
<sequence>MVTASAWKTVQRALQRLPPDQRPHEHTSFRLLLYCTRCFSPLLPGPPLPLVTIVCFSSRCCSFPSAAALCPLWAAIPLVKMEARRPEKWDATRHTSPSNPVVFLEFSIAGQPVGRAFFELFADRVPRAAENFRQLCTGEYRPSGSPVGYKGNCVHRIIPGFLMQGGDLVAGNGSGVGGGIYGGGAPFPDDPSGLTATHSGGPGLLCSAAVERDANGSQWFVTLGEGGGGAGGLDGQHVVFGKIVGGMDVVRAVGAVRVTGAGLPTAEVLVSECGEM</sequence>
<reference evidence="1" key="1">
    <citation type="submission" date="2019-11" db="EMBL/GenBank/DDBJ databases">
        <title>Nori genome reveals adaptations in red seaweeds to the harsh intertidal environment.</title>
        <authorList>
            <person name="Wang D."/>
            <person name="Mao Y."/>
        </authorList>
    </citation>
    <scope>NUCLEOTIDE SEQUENCE</scope>
    <source>
        <tissue evidence="1">Gametophyte</tissue>
    </source>
</reference>
<accession>A0ACC3BJU0</accession>
<proteinExistence type="predicted"/>
<organism evidence="1 2">
    <name type="scientific">Pyropia yezoensis</name>
    <name type="common">Susabi-nori</name>
    <name type="synonym">Porphyra yezoensis</name>
    <dbReference type="NCBI Taxonomy" id="2788"/>
    <lineage>
        <taxon>Eukaryota</taxon>
        <taxon>Rhodophyta</taxon>
        <taxon>Bangiophyceae</taxon>
        <taxon>Bangiales</taxon>
        <taxon>Bangiaceae</taxon>
        <taxon>Pyropia</taxon>
    </lineage>
</organism>
<dbReference type="Proteomes" id="UP000798662">
    <property type="component" value="Chromosome 1"/>
</dbReference>
<dbReference type="EMBL" id="CM020618">
    <property type="protein sequence ID" value="KAK1858020.1"/>
    <property type="molecule type" value="Genomic_DNA"/>
</dbReference>
<gene>
    <name evidence="1" type="ORF">I4F81_000634</name>
</gene>
<evidence type="ECO:0000313" key="1">
    <source>
        <dbReference type="EMBL" id="KAK1858020.1"/>
    </source>
</evidence>
<protein>
    <submittedName>
        <fullName evidence="1">Uncharacterized protein</fullName>
    </submittedName>
</protein>
<comment type="caution">
    <text evidence="1">The sequence shown here is derived from an EMBL/GenBank/DDBJ whole genome shotgun (WGS) entry which is preliminary data.</text>
</comment>